<feature type="domain" description="Ig-like" evidence="7">
    <location>
        <begin position="31"/>
        <end position="122"/>
    </location>
</feature>
<feature type="domain" description="Ig-like" evidence="7">
    <location>
        <begin position="136"/>
        <end position="225"/>
    </location>
</feature>
<keyword evidence="2" id="KW-0963">Cytoplasm</keyword>
<dbReference type="CDD" id="cd00063">
    <property type="entry name" value="FN3"/>
    <property type="match status" value="13"/>
</dbReference>
<dbReference type="SMART" id="SM00060">
    <property type="entry name" value="FN3"/>
    <property type="match status" value="13"/>
</dbReference>
<dbReference type="FunFam" id="2.60.40.10:FF:000051">
    <property type="entry name" value="Uncharacterized protein, isoform J"/>
    <property type="match status" value="1"/>
</dbReference>
<proteinExistence type="predicted"/>
<feature type="domain" description="Ig-like" evidence="7">
    <location>
        <begin position="1076"/>
        <end position="1155"/>
    </location>
</feature>
<feature type="domain" description="Fibronectin type-III" evidence="8">
    <location>
        <begin position="2143"/>
        <end position="2238"/>
    </location>
</feature>
<keyword evidence="4" id="KW-1015">Disulfide bond</keyword>
<feature type="domain" description="Fibronectin type-III" evidence="8">
    <location>
        <begin position="3130"/>
        <end position="3225"/>
    </location>
</feature>
<evidence type="ECO:0000259" key="7">
    <source>
        <dbReference type="PROSITE" id="PS50835"/>
    </source>
</evidence>
<dbReference type="Gene3D" id="2.60.40.10">
    <property type="entry name" value="Immunoglobulins"/>
    <property type="match status" value="32"/>
</dbReference>
<dbReference type="InterPro" id="IPR036179">
    <property type="entry name" value="Ig-like_dom_sf"/>
</dbReference>
<dbReference type="InterPro" id="IPR003961">
    <property type="entry name" value="FN3_dom"/>
</dbReference>
<evidence type="ECO:0000256" key="1">
    <source>
        <dbReference type="ARBA" id="ARBA00004496"/>
    </source>
</evidence>
<feature type="domain" description="Fibronectin type-III" evidence="8">
    <location>
        <begin position="2734"/>
        <end position="2828"/>
    </location>
</feature>
<feature type="domain" description="Ig-like" evidence="7">
    <location>
        <begin position="1945"/>
        <end position="2032"/>
    </location>
</feature>
<feature type="region of interest" description="Disordered" evidence="6">
    <location>
        <begin position="805"/>
        <end position="843"/>
    </location>
</feature>
<dbReference type="PANTHER" id="PTHR13817">
    <property type="entry name" value="TITIN"/>
    <property type="match status" value="1"/>
</dbReference>
<feature type="non-terminal residue" evidence="9">
    <location>
        <position position="3298"/>
    </location>
</feature>
<feature type="domain" description="Fibronectin type-III" evidence="8">
    <location>
        <begin position="1846"/>
        <end position="1941"/>
    </location>
</feature>
<feature type="region of interest" description="Disordered" evidence="6">
    <location>
        <begin position="745"/>
        <end position="792"/>
    </location>
</feature>
<dbReference type="FunFam" id="2.60.40.10:FF:000567">
    <property type="entry name" value="Uncharacterized protein, isoform G"/>
    <property type="match status" value="4"/>
</dbReference>
<evidence type="ECO:0000256" key="3">
    <source>
        <dbReference type="ARBA" id="ARBA00022737"/>
    </source>
</evidence>
<comment type="caution">
    <text evidence="9">The sequence shown here is derived from an EMBL/GenBank/DDBJ whole genome shotgun (WGS) entry which is preliminary data.</text>
</comment>
<feature type="domain" description="Fibronectin type-III" evidence="8">
    <location>
        <begin position="2930"/>
        <end position="3023"/>
    </location>
</feature>
<feature type="domain" description="Fibronectin type-III" evidence="8">
    <location>
        <begin position="1448"/>
        <end position="1543"/>
    </location>
</feature>
<dbReference type="FunFam" id="2.60.40.10:FF:000097">
    <property type="entry name" value="Bent, isoform F"/>
    <property type="match status" value="5"/>
</dbReference>
<dbReference type="SUPFAM" id="SSF48726">
    <property type="entry name" value="Immunoglobulin"/>
    <property type="match status" value="19"/>
</dbReference>
<dbReference type="InterPro" id="IPR007110">
    <property type="entry name" value="Ig-like_dom"/>
</dbReference>
<keyword evidence="5" id="KW-0393">Immunoglobulin domain</keyword>
<comment type="subcellular location">
    <subcellularLocation>
        <location evidence="1">Cytoplasm</location>
    </subcellularLocation>
</comment>
<feature type="domain" description="Ig-like" evidence="7">
    <location>
        <begin position="446"/>
        <end position="541"/>
    </location>
</feature>
<dbReference type="STRING" id="1965070.A0A3S4R7J4"/>
<dbReference type="InterPro" id="IPR036116">
    <property type="entry name" value="FN3_sf"/>
</dbReference>
<evidence type="ECO:0000256" key="6">
    <source>
        <dbReference type="SAM" id="MobiDB-lite"/>
    </source>
</evidence>
<feature type="domain" description="Fibronectin type-III" evidence="8">
    <location>
        <begin position="2633"/>
        <end position="2728"/>
    </location>
</feature>
<feature type="domain" description="Fibronectin type-III" evidence="8">
    <location>
        <begin position="2044"/>
        <end position="2137"/>
    </location>
</feature>
<feature type="domain" description="Ig-like" evidence="7">
    <location>
        <begin position="343"/>
        <end position="436"/>
    </location>
</feature>
<feature type="region of interest" description="Disordered" evidence="6">
    <location>
        <begin position="2712"/>
        <end position="2738"/>
    </location>
</feature>
<evidence type="ECO:0000313" key="9">
    <source>
        <dbReference type="EMBL" id="RWS12616.1"/>
    </source>
</evidence>
<evidence type="ECO:0000256" key="5">
    <source>
        <dbReference type="ARBA" id="ARBA00023319"/>
    </source>
</evidence>
<evidence type="ECO:0000256" key="4">
    <source>
        <dbReference type="ARBA" id="ARBA00023157"/>
    </source>
</evidence>
<dbReference type="FunFam" id="2.60.40.10:FF:000006">
    <property type="entry name" value="Uncharacterized protein, isoform F"/>
    <property type="match status" value="1"/>
</dbReference>
<reference evidence="9 10" key="1">
    <citation type="journal article" date="2018" name="Gigascience">
        <title>Genomes of trombidid mites reveal novel predicted allergens and laterally-transferred genes associated with secondary metabolism.</title>
        <authorList>
            <person name="Dong X."/>
            <person name="Chaisiri K."/>
            <person name="Xia D."/>
            <person name="Armstrong S.D."/>
            <person name="Fang Y."/>
            <person name="Donnelly M.J."/>
            <person name="Kadowaki T."/>
            <person name="McGarry J.W."/>
            <person name="Darby A.C."/>
            <person name="Makepeace B.L."/>
        </authorList>
    </citation>
    <scope>NUCLEOTIDE SEQUENCE [LARGE SCALE GENOMIC DNA]</scope>
    <source>
        <strain evidence="9">UoL-WK</strain>
    </source>
</reference>
<dbReference type="InterPro" id="IPR013098">
    <property type="entry name" value="Ig_I-set"/>
</dbReference>
<feature type="domain" description="Fibronectin type-III" evidence="8">
    <location>
        <begin position="1549"/>
        <end position="1644"/>
    </location>
</feature>
<evidence type="ECO:0000313" key="10">
    <source>
        <dbReference type="Proteomes" id="UP000285301"/>
    </source>
</evidence>
<evidence type="ECO:0000259" key="8">
    <source>
        <dbReference type="PROSITE" id="PS50853"/>
    </source>
</evidence>
<dbReference type="PROSITE" id="PS50853">
    <property type="entry name" value="FN3"/>
    <property type="match status" value="13"/>
</dbReference>
<dbReference type="InterPro" id="IPR050964">
    <property type="entry name" value="Striated_Muscle_Regulatory"/>
</dbReference>
<dbReference type="FunFam" id="2.60.40.10:FF:002083">
    <property type="entry name" value="Protein CBR-UNC-22"/>
    <property type="match status" value="2"/>
</dbReference>
<name>A0A3S4R7J4_9ACAR</name>
<dbReference type="PROSITE" id="PS50835">
    <property type="entry name" value="IG_LIKE"/>
    <property type="match status" value="14"/>
</dbReference>
<feature type="domain" description="Fibronectin type-III" evidence="8">
    <location>
        <begin position="2339"/>
        <end position="2432"/>
    </location>
</feature>
<dbReference type="GO" id="GO:0031430">
    <property type="term" value="C:M band"/>
    <property type="evidence" value="ECO:0007669"/>
    <property type="project" value="TreeGrafter"/>
</dbReference>
<dbReference type="SMART" id="SM00409">
    <property type="entry name" value="IG"/>
    <property type="match status" value="17"/>
</dbReference>
<feature type="domain" description="Ig-like" evidence="7">
    <location>
        <begin position="653"/>
        <end position="741"/>
    </location>
</feature>
<dbReference type="SUPFAM" id="SSF49265">
    <property type="entry name" value="Fibronectin type III"/>
    <property type="match status" value="7"/>
</dbReference>
<dbReference type="PRINTS" id="PR00014">
    <property type="entry name" value="FNTYPEIII"/>
</dbReference>
<feature type="domain" description="Ig-like" evidence="7">
    <location>
        <begin position="984"/>
        <end position="1058"/>
    </location>
</feature>
<feature type="domain" description="Fibronectin type-III" evidence="8">
    <location>
        <begin position="1744"/>
        <end position="1840"/>
    </location>
</feature>
<gene>
    <name evidence="9" type="ORF">B4U79_03772</name>
</gene>
<protein>
    <submittedName>
        <fullName evidence="9">Twitchin-like protein</fullName>
    </submittedName>
</protein>
<dbReference type="FunFam" id="2.60.40.10:FF:000127">
    <property type="entry name" value="titin isoform X1"/>
    <property type="match status" value="2"/>
</dbReference>
<dbReference type="Pfam" id="PF07679">
    <property type="entry name" value="I-set"/>
    <property type="match status" value="18"/>
</dbReference>
<dbReference type="Proteomes" id="UP000285301">
    <property type="component" value="Unassembled WGS sequence"/>
</dbReference>
<evidence type="ECO:0000256" key="2">
    <source>
        <dbReference type="ARBA" id="ARBA00022490"/>
    </source>
</evidence>
<dbReference type="InterPro" id="IPR003598">
    <property type="entry name" value="Ig_sub2"/>
</dbReference>
<keyword evidence="3" id="KW-0677">Repeat</keyword>
<keyword evidence="10" id="KW-1185">Reference proteome</keyword>
<feature type="compositionally biased region" description="Basic and acidic residues" evidence="6">
    <location>
        <begin position="751"/>
        <end position="766"/>
    </location>
</feature>
<feature type="domain" description="Ig-like" evidence="7">
    <location>
        <begin position="2833"/>
        <end position="2920"/>
    </location>
</feature>
<feature type="domain" description="Ig-like" evidence="7">
    <location>
        <begin position="2242"/>
        <end position="2331"/>
    </location>
</feature>
<feature type="domain" description="Fibronectin type-III" evidence="8">
    <location>
        <begin position="2438"/>
        <end position="2532"/>
    </location>
</feature>
<dbReference type="GO" id="GO:0045214">
    <property type="term" value="P:sarcomere organization"/>
    <property type="evidence" value="ECO:0007669"/>
    <property type="project" value="TreeGrafter"/>
</dbReference>
<organism evidence="9 10">
    <name type="scientific">Dinothrombium tinctorium</name>
    <dbReference type="NCBI Taxonomy" id="1965070"/>
    <lineage>
        <taxon>Eukaryota</taxon>
        <taxon>Metazoa</taxon>
        <taxon>Ecdysozoa</taxon>
        <taxon>Arthropoda</taxon>
        <taxon>Chelicerata</taxon>
        <taxon>Arachnida</taxon>
        <taxon>Acari</taxon>
        <taxon>Acariformes</taxon>
        <taxon>Trombidiformes</taxon>
        <taxon>Prostigmata</taxon>
        <taxon>Anystina</taxon>
        <taxon>Parasitengona</taxon>
        <taxon>Trombidioidea</taxon>
        <taxon>Trombidiidae</taxon>
        <taxon>Dinothrombium</taxon>
    </lineage>
</organism>
<accession>A0A3S4R7J4</accession>
<feature type="domain" description="Ig-like" evidence="7">
    <location>
        <begin position="233"/>
        <end position="333"/>
    </location>
</feature>
<dbReference type="FunFam" id="2.60.40.10:FF:000425">
    <property type="entry name" value="Myosin light chain kinase"/>
    <property type="match status" value="1"/>
</dbReference>
<dbReference type="PANTHER" id="PTHR13817:SF151">
    <property type="entry name" value="TITIN"/>
    <property type="match status" value="1"/>
</dbReference>
<feature type="region of interest" description="Disordered" evidence="6">
    <location>
        <begin position="1822"/>
        <end position="1853"/>
    </location>
</feature>
<dbReference type="EMBL" id="NCKU01001255">
    <property type="protein sequence ID" value="RWS12616.1"/>
    <property type="molecule type" value="Genomic_DNA"/>
</dbReference>
<sequence>MTTLLNAKIEVNPLHKSSAQSTVMQIEGVAPSFSKKPTIRQEDDGNRLLFECKIVADPQPTVLWYHDGELLQAKSRYNMTLKKESGNNYDAILEIKDVVIEDAGKYKVVAKNELGESNASISLNFDNTTQSQGAKPIFTEKPSIKQGGDGKVIFECRLTADPKPTIEWLHKGKVVKEDSRHKYVFNSDKHNHTACLEISRVSGEDGGEYKCVARNTLGENSATINLNIDGGKPKIPEGKAPRFPKKPTIKQQDENDLILECILESNPFPEITWYHGSKVVNEDSRHKMSKRETGKDTYVLSLLLVDPAMEDSGQYRCNAINDFGESNANITLNFEGEDEDLSPEFVIKPKIIPKDGGSTIIMECRVKSTTKISTNWFKEKTQLKESNKLKTSVIPEGNDEYTIRIEIKNAMKDDGGQYRCNIKNDHGDINASWNLNLEAQLGGEPPTFVEKPKIIPDKDGKLITLEVKVRSKTNISTVWTMDGDVVKETSRIKQTIREEKPEIYIVRMEIKNPEITDAGLYRCNVKNEFGEANANLTLNITIVPVFKEKPKIVKHEKQKKIVIEVVVAAGDKPDVKWYRETNIVREDSRHSVVIREVSKGEYAVALEIEKPEKTDKGTYKVVAKNDKGESTSLPIKVEIEEPEEEKKPKGEKPKFISELKPMTVEEGKDAEFKCTIESKEKCTVTWYHKRTVIKETRNISTSFDGKTAILRITETKIESSGEYKVEISNSFGKSESSATLNVKHSIPQIQVEKEKSPEANQIDKKKSIPTLKEPTPEPEPGAGRRGSGRRGSFIDVQAVEQRRGSFIQAGKKGSIDARRPSTTEFDPTEKPSVPLKATPGDGCPPRIYDYQENQQGTEGKTAFIQFKVEGNPVPQFRFYKDGQEIYEGGRYVIVTDADNVVYFCTRKSKPADEGRYKIVATNKHGEASAEIGLFIGSEEGMDFRALLKRGKMQKWKRKEDDPDWGNLKAVEDERRASLKETKKPEVFTKPLQHIKCKEGRDKKVRFECVFSRIGIKAKWYKNKQELFQGKKYHMQSQADTHILEIINPTVDDEAKYVCKCLETTTDGFLEVEPPDPVYKFVKKLPPQSRGWVDRECVLECTCNSPKAPVKWYRGDKKLDESDKYIIEQDSFGKKFLRIRNCTLADSDEYFCKISNEEFTKTKLTIAEQAFKFMRVLRSLRVNENDTITLECELDDPDAPVTWYKDGQEVKPDKKVEIIAEGRKRKLVIKKCKLSDEGKYLCKTKGDETDCEVLVEPSNRFRKKLSDIKTLEKKTIVLEVELTESRTPLKWLKDGEEIKPSERIQFKFADSKQQCIIQNCTLEDAGEYTAFANKNLKCSCKVLVDEAEKPPKIDLDKTEFTGDSGKPLQIEIPYTVRGTRTSDVIAKLTRNGTPVNPREVEINVKNDIVTLTFKKPLRATSDTYKFTLSNDEGEDKRDLKIHILDVPTPPEGPLEIIDLFKDRCKLKWKPCKDTGGVPLLHYVIEQQCLSLRTGWQEIGTTDECKFDCKNLTPKKEYKFRVRAVNKKGSSEPLNASQSIIAKDPYDEPSKPGNLEVTDWDADHVDLKWEPPEKDGGAPITSYIVEFKDKFSPEWSKGPEVPGEKTKATVRNLKEGMQYQFRVKAVNKAGPGEPSDPTKPIIVKARFVKPYIIGDGLKNLIVKKGQVVKYDIQFGGEPPPEVKWFINNSEVSSGIKVSIEATAKTTNLVVKSAVRSDSGKYKLTLTNSSGTVSSEADVVVLDKPSAPEGPLVLEEVRADHVTIKWRRPKDDGGQDLKGYVIEKMDPDTGRWVPAGEVGPKEERFTVEGLTPKKKYKFRVKAVNKEGESEPLETDKPVLAKNPYDEPGKPGKPEIVDWDNTRVDLKWAAPESDGGKPITHYIIEMKDKLAKDFTEVMKTEGPATEVTVPNLKQGNTVQFRVRAVNIAGPSEPSEATEPHLVKHRNLKPQIDRTNLKNVTIKVGKGVKFAVDIIGEPPPAVTWTFGDDQLKLSDDENFTIKNEDYHSDFNLTKAKRKHSGKYTITAKNASGTDSVTVDIIVIGKPAKPEGPLQVSNVHKEGCTLSWKKPKDDGGLPIKYYDVEKLDTETGRWTRCGKTDKPELEVTGLTPGKEYMFRCTAVNDEGDSEPLETTVPIIAKNPYDEPGKPGTPEIVDWDNKSVDLKWEKPKSDGGAPITSYIVEKKEKFAFSWQKAAEVPGDKCEAKVEDLIEQQEYQFRVVAVNKAGPGEPSDPTKSHLVKHRKLKPYIDRTNLETTTIKKGKSLKLDVNVRGEPPPKITWKLKDKVITNDEFYEIVNVDYNTKFGLNNGQRQHSGKYTIIAENEHGKDEADVEIVVLGAPSMPKGPLKVENVHKKGCKLKWEKPEDDGGKPITGYVVEKLDVKTGTWVPVGRTDGTEMEVSGLIPGKKYKFRVKAVNPEGESEPLVTDMPITAKDPYEEAKAPTDVEIEDYSEKHVDLKWKPPLDDGGAPITGYIIEKKEKFGNWEPCLETNTTAPKAKVEGLIKGKEYQFRVKAVNKAGPGEPSAPTKSHVAKERFLAPKINRDNLQPVTVRAGNLVRLAVEVLGEPPPTISWSYAGKPLENTNDCKIENEDYKSNFQLKNTTRAQSGMYKIIATNSSGTDEAEVQINVLDKPGKPEGPLEVSDVRADGCNLSWNAPKDNGGLPIQQYVVEKQDTTTGNWLPVCRVAGDKTECAVSNLEPGKRYMFRVKAVNEEGNSEPLETEKSTLAKNPFDAPGAPGAPAITDYDRDFVQLEWDAPLRDGGAPITGYIIEMKDKHSPNWIKAAEVPGYACQGKVKGLIEGEKYEFRVKAVNKAGPGAASDSSGLHTAKPKSLKPQIDRTNLRPTTVKVGHMVNFDVKVIGEPPPKIVWTLNGKEIGTGPVFQIDNEDYKTNFTLVKASRKESGVYKITATNSAGTDEAEVDIIVQGPPSTPNGPLEVSDVRKDGCKLKWKAPDDDGGSPIEGYEIEKLDEETGKWVPCGKSTDPFFEVKNLTPDHKYKFRVRAVNKDGESDELETDRAIVAKNPFDTPDAPGQPKATDWGPTFAQLEWTPPLVDGGRPVTGYIIEKREVGQPDWSKATPSPVPGTKCTVHNLIEGKTYEFRVSAVNEGGVGKPSKASAPVTAEERKFAPDAPDMPRPEKITKDSVTLSWKKPSNDGGSKIIGYVVEKKPKDGKKFEPCNARPCPEPTYTVTGLKEGEEYEFRVVAVNEIGESPPSKACPLVKVEEQPDKPRIDANAVKDITVKAGEEFQIVVPFTGFPKPEATWTLNDKPISPNDKHFASKVDEDKAVLTCPSAARGDT</sequence>
<dbReference type="InterPro" id="IPR013783">
    <property type="entry name" value="Ig-like_fold"/>
</dbReference>
<feature type="domain" description="Ig-like" evidence="7">
    <location>
        <begin position="2536"/>
        <end position="2625"/>
    </location>
</feature>
<dbReference type="FunFam" id="2.60.40.10:FF:000211">
    <property type="entry name" value="Obscurin-like protein 1"/>
    <property type="match status" value="1"/>
</dbReference>
<dbReference type="FunFam" id="2.60.40.10:FF:000056">
    <property type="entry name" value="twitchin isoform X4"/>
    <property type="match status" value="8"/>
</dbReference>
<feature type="domain" description="Ig-like" evidence="7">
    <location>
        <begin position="1161"/>
        <end position="1265"/>
    </location>
</feature>
<dbReference type="OrthoDB" id="6512433at2759"/>
<feature type="domain" description="Ig-like" evidence="7">
    <location>
        <begin position="1648"/>
        <end position="1737"/>
    </location>
</feature>
<dbReference type="InterPro" id="IPR003599">
    <property type="entry name" value="Ig_sub"/>
</dbReference>
<feature type="domain" description="Fibronectin type-III" evidence="8">
    <location>
        <begin position="3029"/>
        <end position="3124"/>
    </location>
</feature>
<dbReference type="Pfam" id="PF00041">
    <property type="entry name" value="fn3"/>
    <property type="match status" value="13"/>
</dbReference>
<dbReference type="SMART" id="SM00408">
    <property type="entry name" value="IGc2"/>
    <property type="match status" value="14"/>
</dbReference>